<feature type="domain" description="Type II secretion system protein GspG C-terminal" evidence="7">
    <location>
        <begin position="37"/>
        <end position="129"/>
    </location>
</feature>
<evidence type="ECO:0000256" key="5">
    <source>
        <dbReference type="ARBA" id="ARBA00023136"/>
    </source>
</evidence>
<keyword evidence="2" id="KW-0488">Methylation</keyword>
<dbReference type="PRINTS" id="PR00813">
    <property type="entry name" value="BCTERIALGSPG"/>
</dbReference>
<evidence type="ECO:0000256" key="6">
    <source>
        <dbReference type="SAM" id="Phobius"/>
    </source>
</evidence>
<keyword evidence="3 6" id="KW-0812">Transmembrane</keyword>
<dbReference type="Pfam" id="PF07963">
    <property type="entry name" value="N_methyl"/>
    <property type="match status" value="1"/>
</dbReference>
<comment type="subcellular location">
    <subcellularLocation>
        <location evidence="1">Membrane</location>
        <topology evidence="1">Single-pass membrane protein</topology>
    </subcellularLocation>
</comment>
<evidence type="ECO:0000256" key="4">
    <source>
        <dbReference type="ARBA" id="ARBA00022989"/>
    </source>
</evidence>
<protein>
    <recommendedName>
        <fullName evidence="7">Type II secretion system protein GspG C-terminal domain-containing protein</fullName>
    </recommendedName>
</protein>
<gene>
    <name evidence="8" type="ORF">COY32_05295</name>
</gene>
<name>A0A2M7TGY7_UNCKA</name>
<dbReference type="InterPro" id="IPR045584">
    <property type="entry name" value="Pilin-like"/>
</dbReference>
<dbReference type="SUPFAM" id="SSF54523">
    <property type="entry name" value="Pili subunits"/>
    <property type="match status" value="1"/>
</dbReference>
<evidence type="ECO:0000256" key="1">
    <source>
        <dbReference type="ARBA" id="ARBA00004167"/>
    </source>
</evidence>
<dbReference type="NCBIfam" id="TIGR02532">
    <property type="entry name" value="IV_pilin_GFxxxE"/>
    <property type="match status" value="1"/>
</dbReference>
<evidence type="ECO:0000313" key="9">
    <source>
        <dbReference type="Proteomes" id="UP000228920"/>
    </source>
</evidence>
<dbReference type="AlphaFoldDB" id="A0A2M7TGY7"/>
<evidence type="ECO:0000313" key="8">
    <source>
        <dbReference type="EMBL" id="PIZ45405.1"/>
    </source>
</evidence>
<evidence type="ECO:0000259" key="7">
    <source>
        <dbReference type="Pfam" id="PF08334"/>
    </source>
</evidence>
<dbReference type="EMBL" id="PFNL01000137">
    <property type="protein sequence ID" value="PIZ45405.1"/>
    <property type="molecule type" value="Genomic_DNA"/>
</dbReference>
<comment type="caution">
    <text evidence="8">The sequence shown here is derived from an EMBL/GenBank/DDBJ whole genome shotgun (WGS) entry which is preliminary data.</text>
</comment>
<accession>A0A2M7TGY7</accession>
<evidence type="ECO:0000256" key="3">
    <source>
        <dbReference type="ARBA" id="ARBA00022692"/>
    </source>
</evidence>
<dbReference type="Proteomes" id="UP000228920">
    <property type="component" value="Unassembled WGS sequence"/>
</dbReference>
<feature type="transmembrane region" description="Helical" evidence="6">
    <location>
        <begin position="12"/>
        <end position="32"/>
    </location>
</feature>
<organism evidence="8 9">
    <name type="scientific">candidate division WWE3 bacterium CG_4_10_14_0_2_um_filter_41_14</name>
    <dbReference type="NCBI Taxonomy" id="1975072"/>
    <lineage>
        <taxon>Bacteria</taxon>
        <taxon>Katanobacteria</taxon>
    </lineage>
</organism>
<keyword evidence="4 6" id="KW-1133">Transmembrane helix</keyword>
<dbReference type="PANTHER" id="PTHR30093">
    <property type="entry name" value="GENERAL SECRETION PATHWAY PROTEIN G"/>
    <property type="match status" value="1"/>
</dbReference>
<keyword evidence="5 6" id="KW-0472">Membrane</keyword>
<dbReference type="PANTHER" id="PTHR30093:SF44">
    <property type="entry name" value="TYPE II SECRETION SYSTEM CORE PROTEIN G"/>
    <property type="match status" value="1"/>
</dbReference>
<dbReference type="Gene3D" id="3.30.700.10">
    <property type="entry name" value="Glycoprotein, Type 4 Pilin"/>
    <property type="match status" value="1"/>
</dbReference>
<evidence type="ECO:0000256" key="2">
    <source>
        <dbReference type="ARBA" id="ARBA00022481"/>
    </source>
</evidence>
<dbReference type="GO" id="GO:0015628">
    <property type="term" value="P:protein secretion by the type II secretion system"/>
    <property type="evidence" value="ECO:0007669"/>
    <property type="project" value="InterPro"/>
</dbReference>
<dbReference type="InterPro" id="IPR013545">
    <property type="entry name" value="T2SS_protein-GspG_C"/>
</dbReference>
<dbReference type="GO" id="GO:0016020">
    <property type="term" value="C:membrane"/>
    <property type="evidence" value="ECO:0007669"/>
    <property type="project" value="UniProtKB-SubCell"/>
</dbReference>
<dbReference type="InterPro" id="IPR000983">
    <property type="entry name" value="Bac_GSPG_pilin"/>
</dbReference>
<sequence>MFNRTSRGFTLIELLVVIVIIGLLAGIGIASFQGSLVNARTAKRISDLKEINNALKRYYLDHGSYPVSGGGTGVWDGLYSNWGDSTPVWIPGLVPDYLELLPRDPRNHTDASQQYIYRSDNGKSYKLLSHVPENCSQVVLAHPELADPVRVCWAYGYATPDVIATY</sequence>
<dbReference type="GO" id="GO:0015627">
    <property type="term" value="C:type II protein secretion system complex"/>
    <property type="evidence" value="ECO:0007669"/>
    <property type="project" value="InterPro"/>
</dbReference>
<dbReference type="Pfam" id="PF08334">
    <property type="entry name" value="T2SSG"/>
    <property type="match status" value="1"/>
</dbReference>
<reference evidence="9" key="1">
    <citation type="submission" date="2017-09" db="EMBL/GenBank/DDBJ databases">
        <title>Depth-based differentiation of microbial function through sediment-hosted aquifers and enrichment of novel symbionts in the deep terrestrial subsurface.</title>
        <authorList>
            <person name="Probst A.J."/>
            <person name="Ladd B."/>
            <person name="Jarett J.K."/>
            <person name="Geller-Mcgrath D.E."/>
            <person name="Sieber C.M.K."/>
            <person name="Emerson J.B."/>
            <person name="Anantharaman K."/>
            <person name="Thomas B.C."/>
            <person name="Malmstrom R."/>
            <person name="Stieglmeier M."/>
            <person name="Klingl A."/>
            <person name="Woyke T."/>
            <person name="Ryan C.M."/>
            <person name="Banfield J.F."/>
        </authorList>
    </citation>
    <scope>NUCLEOTIDE SEQUENCE [LARGE SCALE GENOMIC DNA]</scope>
</reference>
<dbReference type="InterPro" id="IPR012902">
    <property type="entry name" value="N_methyl_site"/>
</dbReference>
<dbReference type="PROSITE" id="PS00409">
    <property type="entry name" value="PROKAR_NTER_METHYL"/>
    <property type="match status" value="1"/>
</dbReference>
<proteinExistence type="predicted"/>